<dbReference type="GO" id="GO:0071037">
    <property type="term" value="P:nuclear polyadenylation-dependent snRNA catabolic process"/>
    <property type="evidence" value="ECO:0007669"/>
    <property type="project" value="TreeGrafter"/>
</dbReference>
<reference evidence="11" key="1">
    <citation type="submission" date="2020-07" db="EMBL/GenBank/DDBJ databases">
        <title>Draft Genome Sequence of a Deep-Sea Yeast, Naganishia (Cryptococcus) liquefaciens strain N6.</title>
        <authorList>
            <person name="Han Y.W."/>
            <person name="Kajitani R."/>
            <person name="Morimoto H."/>
            <person name="Parhat M."/>
            <person name="Tsubouchi H."/>
            <person name="Bakenova O."/>
            <person name="Ogata M."/>
            <person name="Argunhan B."/>
            <person name="Aoki R."/>
            <person name="Kajiwara S."/>
            <person name="Itoh T."/>
            <person name="Iwasaki H."/>
        </authorList>
    </citation>
    <scope>NUCLEOTIDE SEQUENCE</scope>
    <source>
        <strain evidence="11">N6</strain>
    </source>
</reference>
<dbReference type="GO" id="GO:0000175">
    <property type="term" value="F:3'-5'-RNA exonuclease activity"/>
    <property type="evidence" value="ECO:0007669"/>
    <property type="project" value="InterPro"/>
</dbReference>
<organism evidence="11 12">
    <name type="scientific">Naganishia liquefaciens</name>
    <dbReference type="NCBI Taxonomy" id="104408"/>
    <lineage>
        <taxon>Eukaryota</taxon>
        <taxon>Fungi</taxon>
        <taxon>Dikarya</taxon>
        <taxon>Basidiomycota</taxon>
        <taxon>Agaricomycotina</taxon>
        <taxon>Tremellomycetes</taxon>
        <taxon>Filobasidiales</taxon>
        <taxon>Filobasidiaceae</taxon>
        <taxon>Naganishia</taxon>
    </lineage>
</organism>
<keyword evidence="3" id="KW-0540">Nuclease</keyword>
<dbReference type="Gene3D" id="1.10.150.80">
    <property type="entry name" value="HRDC domain"/>
    <property type="match status" value="1"/>
</dbReference>
<dbReference type="GO" id="GO:0000166">
    <property type="term" value="F:nucleotide binding"/>
    <property type="evidence" value="ECO:0007669"/>
    <property type="project" value="InterPro"/>
</dbReference>
<feature type="region of interest" description="Disordered" evidence="9">
    <location>
        <begin position="755"/>
        <end position="910"/>
    </location>
</feature>
<proteinExistence type="inferred from homology"/>
<feature type="compositionally biased region" description="Basic and acidic residues" evidence="9">
    <location>
        <begin position="174"/>
        <end position="183"/>
    </location>
</feature>
<keyword evidence="7" id="KW-0539">Nucleus</keyword>
<keyword evidence="4" id="KW-0378">Hydrolase</keyword>
<feature type="region of interest" description="Disordered" evidence="9">
    <location>
        <begin position="167"/>
        <end position="194"/>
    </location>
</feature>
<keyword evidence="2" id="KW-0698">rRNA processing</keyword>
<comment type="similarity">
    <text evidence="8">Belongs to the exosome component 10/RRP6 family.</text>
</comment>
<dbReference type="GO" id="GO:0071036">
    <property type="term" value="P:nuclear polyadenylation-dependent snoRNA catabolic process"/>
    <property type="evidence" value="ECO:0007669"/>
    <property type="project" value="TreeGrafter"/>
</dbReference>
<name>A0A8H3YDR6_9TREE</name>
<dbReference type="EMBL" id="BLZA01000013">
    <property type="protein sequence ID" value="GHJ85735.1"/>
    <property type="molecule type" value="Genomic_DNA"/>
</dbReference>
<accession>A0A8H3YDR6</accession>
<dbReference type="SUPFAM" id="SSF47819">
    <property type="entry name" value="HRDC-like"/>
    <property type="match status" value="1"/>
</dbReference>
<dbReference type="GO" id="GO:0005730">
    <property type="term" value="C:nucleolus"/>
    <property type="evidence" value="ECO:0007669"/>
    <property type="project" value="TreeGrafter"/>
</dbReference>
<dbReference type="InterPro" id="IPR012337">
    <property type="entry name" value="RNaseH-like_sf"/>
</dbReference>
<keyword evidence="5" id="KW-0271">Exosome</keyword>
<evidence type="ECO:0000256" key="5">
    <source>
        <dbReference type="ARBA" id="ARBA00022835"/>
    </source>
</evidence>
<sequence length="910" mass="100387">MSADPSIPTDGNNAVASSSTQFDMPAFFPALQAALAQPTQHVNDFPEGDDLKMHRTLDRKLGKRLDATTNRVLALASRLVDFVASDAPAAAAAAGGLEGRQRDGTAPAFATVGIRKRKRLAEEDDAVHEFQDQVVEVLDSLLERADINLDTVTGKRKATEISQQAEATLAARQRAQDAKRAKESGAQPPLPDHIINADIPKPQATFDSPVDNSNKLPPWTPTLPVKHHAMVPLDYIPTPSSSRPASPEIEGTTTSTPGITEIRGITVRHPYLYESKHLGYPSSLFTAAPPLAPRSFADTPFTWIDTPETLDRMVHKLKQAKELAVDLEYHSTRSFTGFLCLMQISTREEDFVVDVIRLRKEVREGKLGGVLADPSIIKVFHGAESDILWLQQDFDLYVVGLFDTYHATKVLHYPQHSLASLLALFCDFTADKRYQVADWRIRPLPHEMLHYARSDTHFLLYVYDQLRNSLLERAQGKQDLIRQVLKRSEETALKLYTRVSYDAERGFGMNGWRSLLKKQMGHKGATTLRDEYGSSGDTAVWGLGEMGQKKERVFKRLHAWRDTVARSEDESPFYVMPNGMLWAIVQRLPQAEDPLLRTVEASKSRIPIKRKDELLRVIFDACQEGSEAYARALQRKKAELGLDATAGSATKPLTGMDVEETATSASQSSNISLSRPSRLLWASGPSVGSVRPVSSLLGTTLHASGLRPIESQSGPSRAILRRILSDFSSRLSAGQSEQTDDNTSPQIDGLTAATAENTAPEPMAAVDTSVPEQIPYVPSEARSTKEKAMKDKNAIVQVAKSSSSAKKRKSKVDVKAERPADVQTSDVNEPDSPAPTAKKAKRVPVKAEAIPEFDYSQEPNQLDTFEPASTVKDKRKKPRKSKQPIVDLSNFRKPPQDPANVASGNKSRTF</sequence>
<dbReference type="InterPro" id="IPR010997">
    <property type="entry name" value="HRDC-like_sf"/>
</dbReference>
<dbReference type="InterPro" id="IPR002121">
    <property type="entry name" value="HRDC_dom"/>
</dbReference>
<dbReference type="PANTHER" id="PTHR12124">
    <property type="entry name" value="POLYMYOSITIS/SCLERODERMA AUTOANTIGEN-RELATED"/>
    <property type="match status" value="1"/>
</dbReference>
<dbReference type="InterPro" id="IPR049559">
    <property type="entry name" value="Rrp6p-like_exo"/>
</dbReference>
<dbReference type="Pfam" id="PF01612">
    <property type="entry name" value="DNA_pol_A_exo1"/>
    <property type="match status" value="1"/>
</dbReference>
<dbReference type="Proteomes" id="UP000620104">
    <property type="component" value="Unassembled WGS sequence"/>
</dbReference>
<dbReference type="CDD" id="cd06147">
    <property type="entry name" value="Rrp6p_like_exo"/>
    <property type="match status" value="1"/>
</dbReference>
<feature type="compositionally biased region" description="Polar residues" evidence="9">
    <location>
        <begin position="661"/>
        <end position="670"/>
    </location>
</feature>
<evidence type="ECO:0000256" key="1">
    <source>
        <dbReference type="ARBA" id="ARBA00004123"/>
    </source>
</evidence>
<dbReference type="Gene3D" id="3.30.420.10">
    <property type="entry name" value="Ribonuclease H-like superfamily/Ribonuclease H"/>
    <property type="match status" value="1"/>
</dbReference>
<feature type="compositionally biased region" description="Low complexity" evidence="9">
    <location>
        <begin position="755"/>
        <end position="765"/>
    </location>
</feature>
<comment type="subcellular location">
    <subcellularLocation>
        <location evidence="1">Nucleus</location>
    </subcellularLocation>
</comment>
<keyword evidence="6" id="KW-0269">Exonuclease</keyword>
<dbReference type="GO" id="GO:0071039">
    <property type="term" value="P:nuclear polyadenylation-dependent CUT catabolic process"/>
    <property type="evidence" value="ECO:0007669"/>
    <property type="project" value="TreeGrafter"/>
</dbReference>
<evidence type="ECO:0000256" key="6">
    <source>
        <dbReference type="ARBA" id="ARBA00022839"/>
    </source>
</evidence>
<gene>
    <name evidence="11" type="ORF">NliqN6_2137</name>
</gene>
<feature type="compositionally biased region" description="Basic and acidic residues" evidence="9">
    <location>
        <begin position="811"/>
        <end position="820"/>
    </location>
</feature>
<dbReference type="InterPro" id="IPR044876">
    <property type="entry name" value="HRDC_dom_sf"/>
</dbReference>
<dbReference type="GO" id="GO:0071035">
    <property type="term" value="P:nuclear polyadenylation-dependent rRNA catabolic process"/>
    <property type="evidence" value="ECO:0007669"/>
    <property type="project" value="TreeGrafter"/>
</dbReference>
<dbReference type="FunFam" id="3.30.420.10:FF:000059">
    <property type="entry name" value="Exosome complex exonuclease Rrp6"/>
    <property type="match status" value="1"/>
</dbReference>
<dbReference type="PANTHER" id="PTHR12124:SF47">
    <property type="entry name" value="EXOSOME COMPONENT 10"/>
    <property type="match status" value="1"/>
</dbReference>
<dbReference type="SUPFAM" id="SSF53098">
    <property type="entry name" value="Ribonuclease H-like"/>
    <property type="match status" value="1"/>
</dbReference>
<dbReference type="AlphaFoldDB" id="A0A8H3YDR6"/>
<feature type="compositionally biased region" description="Basic residues" evidence="9">
    <location>
        <begin position="873"/>
        <end position="882"/>
    </location>
</feature>
<dbReference type="GO" id="GO:0000467">
    <property type="term" value="P:exonucleolytic trimming to generate mature 3'-end of 5.8S rRNA from tricistronic rRNA transcript (SSU-rRNA, 5.8S rRNA, LSU-rRNA)"/>
    <property type="evidence" value="ECO:0007669"/>
    <property type="project" value="InterPro"/>
</dbReference>
<evidence type="ECO:0000313" key="11">
    <source>
        <dbReference type="EMBL" id="GHJ85735.1"/>
    </source>
</evidence>
<evidence type="ECO:0000256" key="4">
    <source>
        <dbReference type="ARBA" id="ARBA00022801"/>
    </source>
</evidence>
<dbReference type="GO" id="GO:0000176">
    <property type="term" value="C:nuclear exosome (RNase complex)"/>
    <property type="evidence" value="ECO:0007669"/>
    <property type="project" value="InterPro"/>
</dbReference>
<evidence type="ECO:0000313" key="12">
    <source>
        <dbReference type="Proteomes" id="UP000620104"/>
    </source>
</evidence>
<feature type="region of interest" description="Disordered" evidence="9">
    <location>
        <begin position="647"/>
        <end position="670"/>
    </location>
</feature>
<dbReference type="SMART" id="SM00341">
    <property type="entry name" value="HRDC"/>
    <property type="match status" value="1"/>
</dbReference>
<evidence type="ECO:0000256" key="7">
    <source>
        <dbReference type="ARBA" id="ARBA00023242"/>
    </source>
</evidence>
<dbReference type="GO" id="GO:0071051">
    <property type="term" value="P:poly(A)-dependent snoRNA 3'-end processing"/>
    <property type="evidence" value="ECO:0007669"/>
    <property type="project" value="TreeGrafter"/>
</dbReference>
<evidence type="ECO:0000256" key="2">
    <source>
        <dbReference type="ARBA" id="ARBA00022552"/>
    </source>
</evidence>
<feature type="domain" description="HRDC" evidence="10">
    <location>
        <begin position="547"/>
        <end position="628"/>
    </location>
</feature>
<dbReference type="InterPro" id="IPR012588">
    <property type="entry name" value="Exosome-assoc_fac_Rrp6_N"/>
</dbReference>
<dbReference type="InterPro" id="IPR036397">
    <property type="entry name" value="RNaseH_sf"/>
</dbReference>
<feature type="compositionally biased region" description="Basic and acidic residues" evidence="9">
    <location>
        <begin position="782"/>
        <end position="793"/>
    </location>
</feature>
<protein>
    <recommendedName>
        <fullName evidence="10">HRDC domain-containing protein</fullName>
    </recommendedName>
</protein>
<dbReference type="GO" id="GO:0071038">
    <property type="term" value="P:TRAMP-dependent tRNA surveillance pathway"/>
    <property type="evidence" value="ECO:0007669"/>
    <property type="project" value="TreeGrafter"/>
</dbReference>
<dbReference type="GO" id="GO:0003727">
    <property type="term" value="F:single-stranded RNA binding"/>
    <property type="evidence" value="ECO:0007669"/>
    <property type="project" value="TreeGrafter"/>
</dbReference>
<dbReference type="Pfam" id="PF00570">
    <property type="entry name" value="HRDC"/>
    <property type="match status" value="1"/>
</dbReference>
<evidence type="ECO:0000256" key="9">
    <source>
        <dbReference type="SAM" id="MobiDB-lite"/>
    </source>
</evidence>
<comment type="caution">
    <text evidence="11">The sequence shown here is derived from an EMBL/GenBank/DDBJ whole genome shotgun (WGS) entry which is preliminary data.</text>
</comment>
<dbReference type="Pfam" id="PF08066">
    <property type="entry name" value="PMC2NT"/>
    <property type="match status" value="1"/>
</dbReference>
<keyword evidence="12" id="KW-1185">Reference proteome</keyword>
<dbReference type="InterPro" id="IPR045092">
    <property type="entry name" value="Rrp6-like"/>
</dbReference>
<dbReference type="GO" id="GO:0071044">
    <property type="term" value="P:histone mRNA catabolic process"/>
    <property type="evidence" value="ECO:0007669"/>
    <property type="project" value="TreeGrafter"/>
</dbReference>
<dbReference type="GO" id="GO:0071040">
    <property type="term" value="P:nuclear polyadenylation-dependent antisense transcript catabolic process"/>
    <property type="evidence" value="ECO:0007669"/>
    <property type="project" value="TreeGrafter"/>
</dbReference>
<dbReference type="PROSITE" id="PS50967">
    <property type="entry name" value="HRDC"/>
    <property type="match status" value="1"/>
</dbReference>
<evidence type="ECO:0000256" key="8">
    <source>
        <dbReference type="ARBA" id="ARBA00043957"/>
    </source>
</evidence>
<dbReference type="OrthoDB" id="2250022at2759"/>
<dbReference type="SMART" id="SM00474">
    <property type="entry name" value="35EXOc"/>
    <property type="match status" value="1"/>
</dbReference>
<dbReference type="InterPro" id="IPR002562">
    <property type="entry name" value="3'-5'_exonuclease_dom"/>
</dbReference>
<evidence type="ECO:0000256" key="3">
    <source>
        <dbReference type="ARBA" id="ARBA00022722"/>
    </source>
</evidence>
<evidence type="ECO:0000259" key="10">
    <source>
        <dbReference type="PROSITE" id="PS50967"/>
    </source>
</evidence>